<reference evidence="3 4" key="1">
    <citation type="submission" date="2024-11" db="EMBL/GenBank/DDBJ databases">
        <title>Chromosome-level genome assembly of the freshwater bivalve Anodonta woodiana.</title>
        <authorList>
            <person name="Chen X."/>
        </authorList>
    </citation>
    <scope>NUCLEOTIDE SEQUENCE [LARGE SCALE GENOMIC DNA]</scope>
    <source>
        <strain evidence="3">MN2024</strain>
        <tissue evidence="3">Gills</tissue>
    </source>
</reference>
<feature type="domain" description="PARP catalytic" evidence="2">
    <location>
        <begin position="1"/>
        <end position="143"/>
    </location>
</feature>
<keyword evidence="1" id="KW-0520">NAD</keyword>
<evidence type="ECO:0000259" key="2">
    <source>
        <dbReference type="PROSITE" id="PS51059"/>
    </source>
</evidence>
<dbReference type="InterPro" id="IPR012317">
    <property type="entry name" value="Poly(ADP-ribose)pol_cat_dom"/>
</dbReference>
<dbReference type="SUPFAM" id="SSF56399">
    <property type="entry name" value="ADP-ribosylation"/>
    <property type="match status" value="1"/>
</dbReference>
<dbReference type="AlphaFoldDB" id="A0ABD3X640"/>
<dbReference type="Pfam" id="PF00644">
    <property type="entry name" value="PARP"/>
    <property type="match status" value="1"/>
</dbReference>
<proteinExistence type="predicted"/>
<dbReference type="PANTHER" id="PTHR45740:SF2">
    <property type="entry name" value="POLY [ADP-RIBOSE] POLYMERASE"/>
    <property type="match status" value="1"/>
</dbReference>
<name>A0ABD3X640_SINWO</name>
<dbReference type="EC" id="2.4.2.-" evidence="1"/>
<dbReference type="Gene3D" id="3.90.228.10">
    <property type="match status" value="1"/>
</dbReference>
<sequence>MFQVTGSALSDIIQLVNDTLKEQPSPDCNNIKVKEVQRLENLQLFDKYASFRHSTFPTVFKRGKLIPLEDIQASTRGQPLTLKYTKRGCVLDQDIYPEVNEHYLFHGTKADAVNGIFQQGLGNCLAGNGLFGNCIYCAETPAK</sequence>
<keyword evidence="4" id="KW-1185">Reference proteome</keyword>
<dbReference type="GO" id="GO:0003950">
    <property type="term" value="F:NAD+ poly-ADP-ribosyltransferase activity"/>
    <property type="evidence" value="ECO:0007669"/>
    <property type="project" value="UniProtKB-UniRule"/>
</dbReference>
<dbReference type="Proteomes" id="UP001634394">
    <property type="component" value="Unassembled WGS sequence"/>
</dbReference>
<dbReference type="InterPro" id="IPR051712">
    <property type="entry name" value="ARTD-AVP"/>
</dbReference>
<protein>
    <recommendedName>
        <fullName evidence="1">Poly [ADP-ribose] polymerase</fullName>
        <shortName evidence="1">PARP</shortName>
        <ecNumber evidence="1">2.4.2.-</ecNumber>
    </recommendedName>
</protein>
<organism evidence="3 4">
    <name type="scientific">Sinanodonta woodiana</name>
    <name type="common">Chinese pond mussel</name>
    <name type="synonym">Anodonta woodiana</name>
    <dbReference type="NCBI Taxonomy" id="1069815"/>
    <lineage>
        <taxon>Eukaryota</taxon>
        <taxon>Metazoa</taxon>
        <taxon>Spiralia</taxon>
        <taxon>Lophotrochozoa</taxon>
        <taxon>Mollusca</taxon>
        <taxon>Bivalvia</taxon>
        <taxon>Autobranchia</taxon>
        <taxon>Heteroconchia</taxon>
        <taxon>Palaeoheterodonta</taxon>
        <taxon>Unionida</taxon>
        <taxon>Unionoidea</taxon>
        <taxon>Unionidae</taxon>
        <taxon>Unioninae</taxon>
        <taxon>Sinanodonta</taxon>
    </lineage>
</organism>
<keyword evidence="1" id="KW-0328">Glycosyltransferase</keyword>
<gene>
    <name evidence="3" type="ORF">ACJMK2_033155</name>
</gene>
<accession>A0ABD3X640</accession>
<dbReference type="PANTHER" id="PTHR45740">
    <property type="entry name" value="POLY [ADP-RIBOSE] POLYMERASE"/>
    <property type="match status" value="1"/>
</dbReference>
<evidence type="ECO:0000256" key="1">
    <source>
        <dbReference type="RuleBase" id="RU362114"/>
    </source>
</evidence>
<feature type="non-terminal residue" evidence="3">
    <location>
        <position position="143"/>
    </location>
</feature>
<keyword evidence="1" id="KW-0808">Transferase</keyword>
<evidence type="ECO:0000313" key="4">
    <source>
        <dbReference type="Proteomes" id="UP001634394"/>
    </source>
</evidence>
<dbReference type="EMBL" id="JBJQND010000004">
    <property type="protein sequence ID" value="KAL3880953.1"/>
    <property type="molecule type" value="Genomic_DNA"/>
</dbReference>
<dbReference type="PROSITE" id="PS51059">
    <property type="entry name" value="PARP_CATALYTIC"/>
    <property type="match status" value="1"/>
</dbReference>
<evidence type="ECO:0000313" key="3">
    <source>
        <dbReference type="EMBL" id="KAL3880953.1"/>
    </source>
</evidence>
<comment type="caution">
    <text evidence="3">The sequence shown here is derived from an EMBL/GenBank/DDBJ whole genome shotgun (WGS) entry which is preliminary data.</text>
</comment>